<feature type="domain" description="Strawberry notch AAA" evidence="2">
    <location>
        <begin position="418"/>
        <end position="478"/>
    </location>
</feature>
<evidence type="ECO:0000259" key="2">
    <source>
        <dbReference type="Pfam" id="PF13872"/>
    </source>
</evidence>
<protein>
    <submittedName>
        <fullName evidence="3">Strawberry notch family protein</fullName>
    </submittedName>
</protein>
<evidence type="ECO:0000256" key="1">
    <source>
        <dbReference type="SAM" id="MobiDB-lite"/>
    </source>
</evidence>
<geneLocation type="plasmid" evidence="3 4">
    <name>pME152</name>
</geneLocation>
<evidence type="ECO:0000313" key="3">
    <source>
        <dbReference type="EMBL" id="WHQ72880.1"/>
    </source>
</evidence>
<dbReference type="Proteomes" id="UP001223720">
    <property type="component" value="Plasmid pME152"/>
</dbReference>
<sequence length="568" mass="60390">MISSAAILPSCVPSPRLSAPVADDAADALFAVARDLAALLETRGHIASPDLRTALTRAFGASDAAGAWTWKLAADAAEAALVLFLRRYGAALRTHADAPEARLALLERLAARLPVQSRRSEESEALQQFSTPLPLGFVMSVAAALNPRDRVLEPSAGTGLLAVFAEQAGAGLILNEWAATRAGLLARLFAPCPVSRHDAAAIHDRLGSEQVPSVVLMNPPFSAMPGVMRRVADVARRHLDAALARLAPGGRLVAITRQALAPDRPAGAEALARLQRDRTAHVVFSTILDGRLFAPHGTWVATRLTVIDRVPAPDPDAVTACSGRAETAAALLALVRRHVPPRSRCPRLGPMPASGPAEPAARVRPERRPHAPIADPQQEAAAPVAYEIVPSDAEPPPAAPGLYEPYRLQTIRICDAAAHPTPLVQSAAMAAVAPPRPLYRPLLPPHVLRDGLLSDAQLESLVYAGDAHERHLSGHYRVDETLNTVTATAAGSDRAVRLRCGWFRLELIGFHERALPGLKALGLTAEIVAWRLRLLVPLNPERGPAILAALRERHPLLRVTGARTGQAA</sequence>
<gene>
    <name evidence="3" type="ORF">KEC54_28450</name>
</gene>
<dbReference type="RefSeq" id="WP_283536374.1">
    <property type="nucleotide sequence ID" value="NZ_CP073634.1"/>
</dbReference>
<dbReference type="InterPro" id="IPR039187">
    <property type="entry name" value="SNO_AAA"/>
</dbReference>
<dbReference type="Gene3D" id="3.40.50.150">
    <property type="entry name" value="Vaccinia Virus protein VP39"/>
    <property type="match status" value="1"/>
</dbReference>
<organism evidence="3 4">
    <name type="scientific">Methylorubrum extorquens</name>
    <name type="common">Methylobacterium dichloromethanicum</name>
    <name type="synonym">Methylobacterium extorquens</name>
    <dbReference type="NCBI Taxonomy" id="408"/>
    <lineage>
        <taxon>Bacteria</taxon>
        <taxon>Pseudomonadati</taxon>
        <taxon>Pseudomonadota</taxon>
        <taxon>Alphaproteobacteria</taxon>
        <taxon>Hyphomicrobiales</taxon>
        <taxon>Methylobacteriaceae</taxon>
        <taxon>Methylorubrum</taxon>
    </lineage>
</organism>
<dbReference type="SUPFAM" id="SSF53335">
    <property type="entry name" value="S-adenosyl-L-methionine-dependent methyltransferases"/>
    <property type="match status" value="1"/>
</dbReference>
<dbReference type="InterPro" id="IPR029063">
    <property type="entry name" value="SAM-dependent_MTases_sf"/>
</dbReference>
<dbReference type="EMBL" id="CP073634">
    <property type="protein sequence ID" value="WHQ72880.1"/>
    <property type="molecule type" value="Genomic_DNA"/>
</dbReference>
<proteinExistence type="predicted"/>
<evidence type="ECO:0000313" key="4">
    <source>
        <dbReference type="Proteomes" id="UP001223720"/>
    </source>
</evidence>
<reference evidence="3" key="1">
    <citation type="journal article" date="2022" name="Biotechnol. Bioprocess Eng.">
        <title>Pan-genome Analysis Reveals Comparative Genomic Features of Central Metabolic Pathways in Methylorubrum extorquens.</title>
        <authorList>
            <person name="Lee G.M."/>
            <person name="Scott-Nevros Z.K."/>
            <person name="Lee S.-M."/>
            <person name="Kim D."/>
        </authorList>
    </citation>
    <scope>NUCLEOTIDE SEQUENCE</scope>
    <source>
        <strain evidence="3">ATCC 55366</strain>
        <plasmid evidence="3">pME152</plasmid>
    </source>
</reference>
<dbReference type="AlphaFoldDB" id="A0AAX3WQS9"/>
<name>A0AAX3WQS9_METEX</name>
<dbReference type="Pfam" id="PF13872">
    <property type="entry name" value="AAA_34"/>
    <property type="match status" value="1"/>
</dbReference>
<feature type="region of interest" description="Disordered" evidence="1">
    <location>
        <begin position="343"/>
        <end position="364"/>
    </location>
</feature>
<dbReference type="CDD" id="cd02440">
    <property type="entry name" value="AdoMet_MTases"/>
    <property type="match status" value="1"/>
</dbReference>
<keyword evidence="3" id="KW-0614">Plasmid</keyword>
<accession>A0AAX3WQS9</accession>